<protein>
    <recommendedName>
        <fullName evidence="7">Small ribosomal subunit protein uS3</fullName>
    </recommendedName>
    <alternativeName>
        <fullName evidence="8">30S ribosomal protein S3</fullName>
    </alternativeName>
</protein>
<dbReference type="EMBL" id="LIAV01000102">
    <property type="protein sequence ID" value="KRO40506.1"/>
    <property type="molecule type" value="Genomic_DNA"/>
</dbReference>
<feature type="domain" description="KH type-2" evidence="10">
    <location>
        <begin position="39"/>
        <end position="107"/>
    </location>
</feature>
<name>A0A0R2PYC9_9GAMM</name>
<dbReference type="Proteomes" id="UP000050874">
    <property type="component" value="Unassembled WGS sequence"/>
</dbReference>
<dbReference type="InterPro" id="IPR009019">
    <property type="entry name" value="KH_sf_prok-type"/>
</dbReference>
<keyword evidence="3 9" id="KW-0694">RNA-binding</keyword>
<dbReference type="GO" id="GO:0006412">
    <property type="term" value="P:translation"/>
    <property type="evidence" value="ECO:0007669"/>
    <property type="project" value="InterPro"/>
</dbReference>
<dbReference type="Pfam" id="PF07650">
    <property type="entry name" value="KH_2"/>
    <property type="match status" value="1"/>
</dbReference>
<dbReference type="InterPro" id="IPR004087">
    <property type="entry name" value="KH_dom"/>
</dbReference>
<evidence type="ECO:0000313" key="12">
    <source>
        <dbReference type="Proteomes" id="UP000050874"/>
    </source>
</evidence>
<proteinExistence type="inferred from homology"/>
<sequence length="144" mass="16492">MGQKVHPIGFRLGVIKKHNALWYAKGKAFKINLIEDLKVRNYIKDRLKFSSISRVDLERSAQTFTVNIHTSRPGIIIGKKGEEIESLKSAIQKLVTQTVQINIKEVRKPDLDATILAEGIAQQLERRVQFRRAMKRAVQSAMRQ</sequence>
<dbReference type="PANTHER" id="PTHR11760:SF19">
    <property type="entry name" value="SMALL RIBOSOMAL SUBUNIT PROTEIN US3C"/>
    <property type="match status" value="1"/>
</dbReference>
<accession>A0A0R2PYC9</accession>
<evidence type="ECO:0000256" key="1">
    <source>
        <dbReference type="ARBA" id="ARBA00010761"/>
    </source>
</evidence>
<gene>
    <name evidence="11" type="ORF">ABR63_05235</name>
</gene>
<evidence type="ECO:0000313" key="11">
    <source>
        <dbReference type="EMBL" id="KRO40506.1"/>
    </source>
</evidence>
<evidence type="ECO:0000256" key="6">
    <source>
        <dbReference type="ARBA" id="ARBA00024998"/>
    </source>
</evidence>
<dbReference type="FunFam" id="3.30.300.20:FF:000001">
    <property type="entry name" value="30S ribosomal protein S3"/>
    <property type="match status" value="1"/>
</dbReference>
<dbReference type="GO" id="GO:0022627">
    <property type="term" value="C:cytosolic small ribosomal subunit"/>
    <property type="evidence" value="ECO:0007669"/>
    <property type="project" value="TreeGrafter"/>
</dbReference>
<evidence type="ECO:0000256" key="5">
    <source>
        <dbReference type="ARBA" id="ARBA00023274"/>
    </source>
</evidence>
<dbReference type="AlphaFoldDB" id="A0A0R2PYC9"/>
<evidence type="ECO:0000256" key="2">
    <source>
        <dbReference type="ARBA" id="ARBA00022730"/>
    </source>
</evidence>
<keyword evidence="2" id="KW-0699">rRNA-binding</keyword>
<dbReference type="SUPFAM" id="SSF54814">
    <property type="entry name" value="Prokaryotic type KH domain (KH-domain type II)"/>
    <property type="match status" value="1"/>
</dbReference>
<dbReference type="CDD" id="cd02412">
    <property type="entry name" value="KH-II_30S_S3"/>
    <property type="match status" value="1"/>
</dbReference>
<dbReference type="Gene3D" id="3.30.1140.32">
    <property type="entry name" value="Ribosomal protein S3, C-terminal domain"/>
    <property type="match status" value="1"/>
</dbReference>
<dbReference type="InterPro" id="IPR015946">
    <property type="entry name" value="KH_dom-like_a/b"/>
</dbReference>
<dbReference type="InterPro" id="IPR005704">
    <property type="entry name" value="Ribosomal_uS3_bac-typ"/>
</dbReference>
<organism evidence="11 12">
    <name type="scientific">SAR86 cluster bacterium BACL1 MAG-120920-bin57</name>
    <dbReference type="NCBI Taxonomy" id="1655571"/>
    <lineage>
        <taxon>Bacteria</taxon>
        <taxon>Pseudomonadati</taxon>
        <taxon>Pseudomonadota</taxon>
        <taxon>Gammaproteobacteria</taxon>
        <taxon>SAR86 cluster</taxon>
    </lineage>
</organism>
<evidence type="ECO:0000256" key="4">
    <source>
        <dbReference type="ARBA" id="ARBA00022980"/>
    </source>
</evidence>
<keyword evidence="4 11" id="KW-0689">Ribosomal protein</keyword>
<reference evidence="12" key="1">
    <citation type="submission" date="2015-10" db="EMBL/GenBank/DDBJ databases">
        <title>Metagenome-Assembled Genomes uncover a global brackish microbiome.</title>
        <authorList>
            <person name="Hugerth L.W."/>
            <person name="Larsson J."/>
            <person name="Alneberg J."/>
            <person name="Lindh M.V."/>
            <person name="Legrand C."/>
            <person name="Pinhassi J."/>
            <person name="Andersson A."/>
        </authorList>
    </citation>
    <scope>NUCLEOTIDE SEQUENCE [LARGE SCALE GENOMIC DNA]</scope>
</reference>
<comment type="caution">
    <text evidence="11">The sequence shown here is derived from an EMBL/GenBank/DDBJ whole genome shotgun (WGS) entry which is preliminary data.</text>
</comment>
<dbReference type="InterPro" id="IPR057258">
    <property type="entry name" value="Ribosomal_uS3"/>
</dbReference>
<dbReference type="NCBIfam" id="TIGR01009">
    <property type="entry name" value="rpsC_bact"/>
    <property type="match status" value="1"/>
</dbReference>
<feature type="non-terminal residue" evidence="11">
    <location>
        <position position="144"/>
    </location>
</feature>
<evidence type="ECO:0000256" key="9">
    <source>
        <dbReference type="PROSITE-ProRule" id="PRU00118"/>
    </source>
</evidence>
<dbReference type="GO" id="GO:0019843">
    <property type="term" value="F:rRNA binding"/>
    <property type="evidence" value="ECO:0007669"/>
    <property type="project" value="UniProtKB-KW"/>
</dbReference>
<evidence type="ECO:0000256" key="7">
    <source>
        <dbReference type="ARBA" id="ARBA00035257"/>
    </source>
</evidence>
<dbReference type="GO" id="GO:0003735">
    <property type="term" value="F:structural constituent of ribosome"/>
    <property type="evidence" value="ECO:0007669"/>
    <property type="project" value="InterPro"/>
</dbReference>
<dbReference type="PROSITE" id="PS50823">
    <property type="entry name" value="KH_TYPE_2"/>
    <property type="match status" value="1"/>
</dbReference>
<comment type="similarity">
    <text evidence="1">Belongs to the universal ribosomal protein uS3 family.</text>
</comment>
<keyword evidence="5" id="KW-0687">Ribonucleoprotein</keyword>
<dbReference type="SMART" id="SM00322">
    <property type="entry name" value="KH"/>
    <property type="match status" value="1"/>
</dbReference>
<dbReference type="InterPro" id="IPR036419">
    <property type="entry name" value="Ribosomal_S3_C_sf"/>
</dbReference>
<evidence type="ECO:0000256" key="3">
    <source>
        <dbReference type="ARBA" id="ARBA00022884"/>
    </source>
</evidence>
<comment type="function">
    <text evidence="6">Binds the lower part of the 30S subunit head. Binds mRNA in the 70S ribosome, positioning it for translation.</text>
</comment>
<dbReference type="SUPFAM" id="SSF54821">
    <property type="entry name" value="Ribosomal protein S3 C-terminal domain"/>
    <property type="match status" value="1"/>
</dbReference>
<dbReference type="InterPro" id="IPR004044">
    <property type="entry name" value="KH_dom_type_2"/>
</dbReference>
<evidence type="ECO:0000256" key="8">
    <source>
        <dbReference type="ARBA" id="ARBA00035521"/>
    </source>
</evidence>
<dbReference type="Gene3D" id="3.30.300.20">
    <property type="match status" value="1"/>
</dbReference>
<evidence type="ECO:0000259" key="10">
    <source>
        <dbReference type="PROSITE" id="PS50823"/>
    </source>
</evidence>
<dbReference type="PANTHER" id="PTHR11760">
    <property type="entry name" value="30S/40S RIBOSOMAL PROTEIN S3"/>
    <property type="match status" value="1"/>
</dbReference>